<dbReference type="Proteomes" id="UP001042704">
    <property type="component" value="Chromosome"/>
</dbReference>
<dbReference type="AlphaFoldDB" id="A0A8A3S2K8"/>
<reference evidence="2" key="2">
    <citation type="submission" date="2019-02" db="EMBL/GenBank/DDBJ databases">
        <authorList>
            <person name="Chen S.-C."/>
            <person name="Chien H.-H."/>
            <person name="Lai M.-C."/>
        </authorList>
    </citation>
    <scope>NUCLEOTIDE SEQUENCE</scope>
    <source>
        <strain evidence="2">N2F9704</strain>
    </source>
</reference>
<dbReference type="EMBL" id="CP036172">
    <property type="protein sequence ID" value="QSZ66428.1"/>
    <property type="molecule type" value="Genomic_DNA"/>
</dbReference>
<evidence type="ECO:0000313" key="3">
    <source>
        <dbReference type="Proteomes" id="UP001042704"/>
    </source>
</evidence>
<feature type="compositionally biased region" description="Gly residues" evidence="1">
    <location>
        <begin position="54"/>
        <end position="66"/>
    </location>
</feature>
<accession>A0A8A3S2K8</accession>
<gene>
    <name evidence="2" type="ORF">RJ40_02400</name>
</gene>
<reference evidence="2" key="1">
    <citation type="journal article" date="2001" name="Int. J. Syst. Evol. Microbiol.">
        <title>Methanofollis aquaemaris sp. nov., a methanogen isolated from an aquaculture fish pond.</title>
        <authorList>
            <person name="Lai M.C."/>
            <person name="Chen S.C."/>
        </authorList>
    </citation>
    <scope>NUCLEOTIDE SEQUENCE</scope>
    <source>
        <strain evidence="2">N2F9704</strain>
    </source>
</reference>
<sequence>MDPLLDDLLLERLAELEHRQWAHWTAYMLDNLDEYHIGRWRRQTRPPPGTSNSGPGGCRRGSGGGLMPPVTPAEVRTASRAFCQAVSDLGPWTRPGDLSSVRLVTPAGILSGPHALETFEAIQRGWDL</sequence>
<evidence type="ECO:0000256" key="1">
    <source>
        <dbReference type="SAM" id="MobiDB-lite"/>
    </source>
</evidence>
<evidence type="ECO:0000313" key="2">
    <source>
        <dbReference type="EMBL" id="QSZ66428.1"/>
    </source>
</evidence>
<name>A0A8A3S2K8_9EURY</name>
<proteinExistence type="predicted"/>
<dbReference type="KEGG" id="maqe:RJ40_02400"/>
<organism evidence="2 3">
    <name type="scientific">Methanofollis aquaemaris</name>
    <dbReference type="NCBI Taxonomy" id="126734"/>
    <lineage>
        <taxon>Archaea</taxon>
        <taxon>Methanobacteriati</taxon>
        <taxon>Methanobacteriota</taxon>
        <taxon>Stenosarchaea group</taxon>
        <taxon>Methanomicrobia</taxon>
        <taxon>Methanomicrobiales</taxon>
        <taxon>Methanomicrobiaceae</taxon>
        <taxon>Methanofollis</taxon>
    </lineage>
</organism>
<keyword evidence="3" id="KW-1185">Reference proteome</keyword>
<protein>
    <submittedName>
        <fullName evidence="2">Uncharacterized protein</fullName>
    </submittedName>
</protein>
<feature type="region of interest" description="Disordered" evidence="1">
    <location>
        <begin position="40"/>
        <end position="71"/>
    </location>
</feature>